<protein>
    <submittedName>
        <fullName evidence="1">Uncharacterized protein</fullName>
    </submittedName>
</protein>
<proteinExistence type="predicted"/>
<gene>
    <name evidence="1" type="ORF">LCGC14_2116260</name>
</gene>
<comment type="caution">
    <text evidence="1">The sequence shown here is derived from an EMBL/GenBank/DDBJ whole genome shotgun (WGS) entry which is preliminary data.</text>
</comment>
<accession>A0A0F9GIQ9</accession>
<organism evidence="1">
    <name type="scientific">marine sediment metagenome</name>
    <dbReference type="NCBI Taxonomy" id="412755"/>
    <lineage>
        <taxon>unclassified sequences</taxon>
        <taxon>metagenomes</taxon>
        <taxon>ecological metagenomes</taxon>
    </lineage>
</organism>
<dbReference type="EMBL" id="LAZR01026255">
    <property type="protein sequence ID" value="KKL69305.1"/>
    <property type="molecule type" value="Genomic_DNA"/>
</dbReference>
<sequence length="57" mass="6771">MKINKTVYGWEFVNVTKTEVNVIKQLFKSGIFDSIISNIDIKEWIKEMYNVKCENIK</sequence>
<reference evidence="1" key="1">
    <citation type="journal article" date="2015" name="Nature">
        <title>Complex archaea that bridge the gap between prokaryotes and eukaryotes.</title>
        <authorList>
            <person name="Spang A."/>
            <person name="Saw J.H."/>
            <person name="Jorgensen S.L."/>
            <person name="Zaremba-Niedzwiedzka K."/>
            <person name="Martijn J."/>
            <person name="Lind A.E."/>
            <person name="van Eijk R."/>
            <person name="Schleper C."/>
            <person name="Guy L."/>
            <person name="Ettema T.J."/>
        </authorList>
    </citation>
    <scope>NUCLEOTIDE SEQUENCE</scope>
</reference>
<evidence type="ECO:0000313" key="1">
    <source>
        <dbReference type="EMBL" id="KKL69305.1"/>
    </source>
</evidence>
<name>A0A0F9GIQ9_9ZZZZ</name>
<dbReference type="AlphaFoldDB" id="A0A0F9GIQ9"/>